<comment type="caution">
    <text evidence="3">The sequence shown here is derived from an EMBL/GenBank/DDBJ whole genome shotgun (WGS) entry which is preliminary data.</text>
</comment>
<dbReference type="PANTHER" id="PTHR33055">
    <property type="entry name" value="TRANSPOSASE FOR INSERTION SEQUENCE ELEMENT IS1111A"/>
    <property type="match status" value="1"/>
</dbReference>
<dbReference type="Pfam" id="PF01548">
    <property type="entry name" value="DEDD_Tnp_IS110"/>
    <property type="match status" value="1"/>
</dbReference>
<evidence type="ECO:0000259" key="1">
    <source>
        <dbReference type="Pfam" id="PF01548"/>
    </source>
</evidence>
<sequence>MGTITLGIDLGKRWFHVVGTDHAGHVTCRQRFNRAQLIEFVARHPPCLIGMETCCGSQYLARKFLGFGHDVKLLPAQYVKPFVKSQKNDFNDALAIAEAVGMPTMRFVPIRSEEQMDVQALHRARERLVRQRLAMTNQIRGLLLDRGIEIAQGFYALRTLLPKLLADDTSLLTPMMRDLLGILLQAWNQTEQAIGELNARIEQLARDSETCQRLQSIPGVGPLLATAIVASIGNGSEFKRARDLASWAGLVPRQLSTGGKTRLAGITKRGNAYLRRLLIQGARAVWVWKDKHPNDPLQRWLIQLAARRHTHVAVTALANKIARIVWAVLRSGKDFQVQYRLHLMN</sequence>
<proteinExistence type="predicted"/>
<feature type="domain" description="Transposase IS110-like N-terminal" evidence="1">
    <location>
        <begin position="6"/>
        <end position="143"/>
    </location>
</feature>
<dbReference type="EMBL" id="CATWFT010000053">
    <property type="protein sequence ID" value="CAJ0733790.1"/>
    <property type="molecule type" value="Genomic_DNA"/>
</dbReference>
<accession>A0ABM9IW59</accession>
<dbReference type="InterPro" id="IPR047650">
    <property type="entry name" value="Transpos_IS110"/>
</dbReference>
<dbReference type="InterPro" id="IPR002525">
    <property type="entry name" value="Transp_IS110-like_N"/>
</dbReference>
<dbReference type="RefSeq" id="WP_012761686.1">
    <property type="nucleotide sequence ID" value="NZ_CATWFT010000053.1"/>
</dbReference>
<dbReference type="PANTHER" id="PTHR33055:SF3">
    <property type="entry name" value="PUTATIVE TRANSPOSASE FOR IS117-RELATED"/>
    <property type="match status" value="1"/>
</dbReference>
<gene>
    <name evidence="3" type="ORF">R38712_05332</name>
</gene>
<keyword evidence="4" id="KW-1185">Reference proteome</keyword>
<dbReference type="NCBIfam" id="NF033542">
    <property type="entry name" value="transpos_IS110"/>
    <property type="match status" value="1"/>
</dbReference>
<evidence type="ECO:0000313" key="4">
    <source>
        <dbReference type="Proteomes" id="UP001189303"/>
    </source>
</evidence>
<evidence type="ECO:0000259" key="2">
    <source>
        <dbReference type="Pfam" id="PF02371"/>
    </source>
</evidence>
<dbReference type="InterPro" id="IPR003346">
    <property type="entry name" value="Transposase_20"/>
</dbReference>
<protein>
    <submittedName>
        <fullName evidence="3">IS110 family transposase ISBj4</fullName>
    </submittedName>
</protein>
<dbReference type="Proteomes" id="UP001189303">
    <property type="component" value="Unassembled WGS sequence"/>
</dbReference>
<organism evidence="3 4">
    <name type="scientific">Ralstonia pickettii</name>
    <name type="common">Burkholderia pickettii</name>
    <dbReference type="NCBI Taxonomy" id="329"/>
    <lineage>
        <taxon>Bacteria</taxon>
        <taxon>Pseudomonadati</taxon>
        <taxon>Pseudomonadota</taxon>
        <taxon>Betaproteobacteria</taxon>
        <taxon>Burkholderiales</taxon>
        <taxon>Burkholderiaceae</taxon>
        <taxon>Ralstonia</taxon>
    </lineage>
</organism>
<evidence type="ECO:0000313" key="3">
    <source>
        <dbReference type="EMBL" id="CAJ0733790.1"/>
    </source>
</evidence>
<dbReference type="Pfam" id="PF02371">
    <property type="entry name" value="Transposase_20"/>
    <property type="match status" value="1"/>
</dbReference>
<feature type="domain" description="Transposase IS116/IS110/IS902 C-terminal" evidence="2">
    <location>
        <begin position="211"/>
        <end position="289"/>
    </location>
</feature>
<reference evidence="3 4" key="1">
    <citation type="submission" date="2023-07" db="EMBL/GenBank/DDBJ databases">
        <authorList>
            <person name="Peeters C."/>
        </authorList>
    </citation>
    <scope>NUCLEOTIDE SEQUENCE [LARGE SCALE GENOMIC DNA]</scope>
    <source>
        <strain evidence="3 4">R-38712</strain>
    </source>
</reference>
<name>A0ABM9IW59_RALPI</name>